<dbReference type="Proteomes" id="UP001158066">
    <property type="component" value="Unassembled WGS sequence"/>
</dbReference>
<evidence type="ECO:0000313" key="1">
    <source>
        <dbReference type="EMBL" id="SMP54730.1"/>
    </source>
</evidence>
<comment type="caution">
    <text evidence="1">The sequence shown here is derived from an EMBL/GenBank/DDBJ whole genome shotgun (WGS) entry which is preliminary data.</text>
</comment>
<proteinExistence type="predicted"/>
<gene>
    <name evidence="1" type="ORF">SAMN06296020_105154</name>
</gene>
<dbReference type="RefSeq" id="WP_283409073.1">
    <property type="nucleotide sequence ID" value="NZ_FXUF01000005.1"/>
</dbReference>
<organism evidence="1 2">
    <name type="scientific">Anoxynatronum buryatiense</name>
    <dbReference type="NCBI Taxonomy" id="489973"/>
    <lineage>
        <taxon>Bacteria</taxon>
        <taxon>Bacillati</taxon>
        <taxon>Bacillota</taxon>
        <taxon>Clostridia</taxon>
        <taxon>Eubacteriales</taxon>
        <taxon>Clostridiaceae</taxon>
        <taxon>Anoxynatronum</taxon>
    </lineage>
</organism>
<protein>
    <submittedName>
        <fullName evidence="1">Uncharacterized protein</fullName>
    </submittedName>
</protein>
<sequence>MIIAVLIAVLIIEACSAAILRSSLESSLRNLAGRLNCFLTVNSFFISEINEQLLHKGVTL</sequence>
<keyword evidence="2" id="KW-1185">Reference proteome</keyword>
<reference evidence="1" key="1">
    <citation type="submission" date="2017-05" db="EMBL/GenBank/DDBJ databases">
        <authorList>
            <person name="Varghese N."/>
            <person name="Submissions S."/>
        </authorList>
    </citation>
    <scope>NUCLEOTIDE SEQUENCE</scope>
    <source>
        <strain evidence="1">Su22</strain>
    </source>
</reference>
<dbReference type="AlphaFoldDB" id="A0AA45WWL9"/>
<dbReference type="EMBL" id="FXUF01000005">
    <property type="protein sequence ID" value="SMP54730.1"/>
    <property type="molecule type" value="Genomic_DNA"/>
</dbReference>
<name>A0AA45WWL9_9CLOT</name>
<accession>A0AA45WWL9</accession>
<evidence type="ECO:0000313" key="2">
    <source>
        <dbReference type="Proteomes" id="UP001158066"/>
    </source>
</evidence>